<sequence length="161" mass="18933">MEDRKKKIKDNRMDFKGMDSLYFLIGLLSEFVNRLQTRGDTFFEEISWKQCFLMICINLFEEPPTLKELSEAAGSSHQNVKQMLLKLEKAGFVEMTADPEDKRKQRVVCTEKMREFDEKYERPSDAFIKKIYQNVDPGEVEITIRTILRMDENLKEEASCG</sequence>
<evidence type="ECO:0000313" key="3">
    <source>
        <dbReference type="Proteomes" id="UP000515860"/>
    </source>
</evidence>
<organism evidence="2 3">
    <name type="scientific">Wansuia hejianensis</name>
    <dbReference type="NCBI Taxonomy" id="2763667"/>
    <lineage>
        <taxon>Bacteria</taxon>
        <taxon>Bacillati</taxon>
        <taxon>Bacillota</taxon>
        <taxon>Clostridia</taxon>
        <taxon>Lachnospirales</taxon>
        <taxon>Lachnospiraceae</taxon>
        <taxon>Wansuia</taxon>
    </lineage>
</organism>
<dbReference type="GO" id="GO:0003700">
    <property type="term" value="F:DNA-binding transcription factor activity"/>
    <property type="evidence" value="ECO:0007669"/>
    <property type="project" value="InterPro"/>
</dbReference>
<accession>A0A7G9GEJ6</accession>
<dbReference type="Gene3D" id="1.10.10.10">
    <property type="entry name" value="Winged helix-like DNA-binding domain superfamily/Winged helix DNA-binding domain"/>
    <property type="match status" value="1"/>
</dbReference>
<dbReference type="EMBL" id="CP060635">
    <property type="protein sequence ID" value="QNM09228.1"/>
    <property type="molecule type" value="Genomic_DNA"/>
</dbReference>
<keyword evidence="3" id="KW-1185">Reference proteome</keyword>
<dbReference type="InterPro" id="IPR036390">
    <property type="entry name" value="WH_DNA-bd_sf"/>
</dbReference>
<gene>
    <name evidence="2" type="ORF">H9Q79_02750</name>
</gene>
<dbReference type="Proteomes" id="UP000515860">
    <property type="component" value="Chromosome"/>
</dbReference>
<dbReference type="Pfam" id="PF01047">
    <property type="entry name" value="MarR"/>
    <property type="match status" value="1"/>
</dbReference>
<name>A0A7G9GEJ6_9FIRM</name>
<dbReference type="InterPro" id="IPR039422">
    <property type="entry name" value="MarR/SlyA-like"/>
</dbReference>
<dbReference type="SMART" id="SM00347">
    <property type="entry name" value="HTH_MARR"/>
    <property type="match status" value="1"/>
</dbReference>
<dbReference type="PROSITE" id="PS50995">
    <property type="entry name" value="HTH_MARR_2"/>
    <property type="match status" value="1"/>
</dbReference>
<dbReference type="SUPFAM" id="SSF46785">
    <property type="entry name" value="Winged helix' DNA-binding domain"/>
    <property type="match status" value="1"/>
</dbReference>
<dbReference type="AlphaFoldDB" id="A0A7G9GEJ6"/>
<proteinExistence type="predicted"/>
<evidence type="ECO:0000313" key="2">
    <source>
        <dbReference type="EMBL" id="QNM09228.1"/>
    </source>
</evidence>
<protein>
    <submittedName>
        <fullName evidence="2">MarR family transcriptional regulator</fullName>
    </submittedName>
</protein>
<dbReference type="InterPro" id="IPR036388">
    <property type="entry name" value="WH-like_DNA-bd_sf"/>
</dbReference>
<dbReference type="GO" id="GO:0006950">
    <property type="term" value="P:response to stress"/>
    <property type="evidence" value="ECO:0007669"/>
    <property type="project" value="TreeGrafter"/>
</dbReference>
<dbReference type="PANTHER" id="PTHR33164:SF58">
    <property type="entry name" value="DNA-BINDING TRANSCRIPTIONAL REPRESSOR SCOC"/>
    <property type="match status" value="1"/>
</dbReference>
<evidence type="ECO:0000259" key="1">
    <source>
        <dbReference type="PROSITE" id="PS50995"/>
    </source>
</evidence>
<dbReference type="KEGG" id="whj:H9Q79_02750"/>
<dbReference type="InterPro" id="IPR000835">
    <property type="entry name" value="HTH_MarR-typ"/>
</dbReference>
<reference evidence="2 3" key="1">
    <citation type="submission" date="2020-08" db="EMBL/GenBank/DDBJ databases">
        <authorList>
            <person name="Liu C."/>
            <person name="Sun Q."/>
        </authorList>
    </citation>
    <scope>NUCLEOTIDE SEQUENCE [LARGE SCALE GENOMIC DNA]</scope>
    <source>
        <strain evidence="2 3">NSJ-29</strain>
    </source>
</reference>
<dbReference type="PANTHER" id="PTHR33164">
    <property type="entry name" value="TRANSCRIPTIONAL REGULATOR, MARR FAMILY"/>
    <property type="match status" value="1"/>
</dbReference>
<dbReference type="RefSeq" id="WP_118642223.1">
    <property type="nucleotide sequence ID" value="NZ_CP060635.1"/>
</dbReference>
<feature type="domain" description="HTH marR-type" evidence="1">
    <location>
        <begin position="18"/>
        <end position="152"/>
    </location>
</feature>